<proteinExistence type="predicted"/>
<reference evidence="1 2" key="1">
    <citation type="submission" date="2020-08" db="EMBL/GenBank/DDBJ databases">
        <title>A Genomic Blueprint of the Chicken Gut Microbiome.</title>
        <authorList>
            <person name="Gilroy R."/>
            <person name="Ravi A."/>
            <person name="Getino M."/>
            <person name="Pursley I."/>
            <person name="Horton D.L."/>
            <person name="Alikhan N.-F."/>
            <person name="Baker D."/>
            <person name="Gharbi K."/>
            <person name="Hall N."/>
            <person name="Watson M."/>
            <person name="Adriaenssens E.M."/>
            <person name="Foster-Nyarko E."/>
            <person name="Jarju S."/>
            <person name="Secka A."/>
            <person name="Antonio M."/>
            <person name="Oren A."/>
            <person name="Chaudhuri R."/>
            <person name="La Ragione R.M."/>
            <person name="Hildebrand F."/>
            <person name="Pallen M.J."/>
        </authorList>
    </citation>
    <scope>NUCLEOTIDE SEQUENCE [LARGE SCALE GENOMIC DNA]</scope>
    <source>
        <strain evidence="1 2">Sa3CVN1</strain>
    </source>
</reference>
<gene>
    <name evidence="1" type="ORF">H9661_19185</name>
</gene>
<protein>
    <submittedName>
        <fullName evidence="1">Uncharacterized protein</fullName>
    </submittedName>
</protein>
<dbReference type="RefSeq" id="WP_191770398.1">
    <property type="nucleotide sequence ID" value="NZ_JACSRA010000057.1"/>
</dbReference>
<name>A0ABR8PZE7_9CLOT</name>
<sequence>MGLSIRSSETARCFMRERDIENAQRLYLKGWEKSLILEATELTEDEFEKEVLQKYSESKKIAAIKVAQKLYLYGMEDKK</sequence>
<comment type="caution">
    <text evidence="1">The sequence shown here is derived from an EMBL/GenBank/DDBJ whole genome shotgun (WGS) entry which is preliminary data.</text>
</comment>
<keyword evidence="2" id="KW-1185">Reference proteome</keyword>
<evidence type="ECO:0000313" key="2">
    <source>
        <dbReference type="Proteomes" id="UP000627781"/>
    </source>
</evidence>
<accession>A0ABR8PZE7</accession>
<organism evidence="1 2">
    <name type="scientific">Clostridium cibarium</name>
    <dbReference type="NCBI Taxonomy" id="2762247"/>
    <lineage>
        <taxon>Bacteria</taxon>
        <taxon>Bacillati</taxon>
        <taxon>Bacillota</taxon>
        <taxon>Clostridia</taxon>
        <taxon>Eubacteriales</taxon>
        <taxon>Clostridiaceae</taxon>
        <taxon>Clostridium</taxon>
    </lineage>
</organism>
<dbReference type="Proteomes" id="UP000627781">
    <property type="component" value="Unassembled WGS sequence"/>
</dbReference>
<evidence type="ECO:0000313" key="1">
    <source>
        <dbReference type="EMBL" id="MBD7913479.1"/>
    </source>
</evidence>
<dbReference type="EMBL" id="JACSRA010000057">
    <property type="protein sequence ID" value="MBD7913479.1"/>
    <property type="molecule type" value="Genomic_DNA"/>
</dbReference>